<name>I7A1P3_MELRP</name>
<dbReference type="Proteomes" id="UP000009011">
    <property type="component" value="Chromosome"/>
</dbReference>
<gene>
    <name evidence="11" type="primary">pgk</name>
    <name evidence="15" type="ordered locus">MROS_1921</name>
</gene>
<dbReference type="PIRSF" id="PIRSF000724">
    <property type="entry name" value="Pgk"/>
    <property type="match status" value="1"/>
</dbReference>
<dbReference type="GO" id="GO:0043531">
    <property type="term" value="F:ADP binding"/>
    <property type="evidence" value="ECO:0007669"/>
    <property type="project" value="TreeGrafter"/>
</dbReference>
<dbReference type="UniPathway" id="UPA00109">
    <property type="reaction ID" value="UER00185"/>
</dbReference>
<dbReference type="AlphaFoldDB" id="I7A1P3"/>
<evidence type="ECO:0000256" key="13">
    <source>
        <dbReference type="PIRSR" id="PIRSR000724-2"/>
    </source>
</evidence>
<comment type="catalytic activity">
    <reaction evidence="1 11 14">
        <text>(2R)-3-phosphoglycerate + ATP = (2R)-3-phospho-glyceroyl phosphate + ADP</text>
        <dbReference type="Rhea" id="RHEA:14801"/>
        <dbReference type="ChEBI" id="CHEBI:30616"/>
        <dbReference type="ChEBI" id="CHEBI:57604"/>
        <dbReference type="ChEBI" id="CHEBI:58272"/>
        <dbReference type="ChEBI" id="CHEBI:456216"/>
        <dbReference type="EC" id="2.7.2.3"/>
    </reaction>
</comment>
<dbReference type="InterPro" id="IPR001576">
    <property type="entry name" value="Phosphoglycerate_kinase"/>
</dbReference>
<dbReference type="PROSITE" id="PS00111">
    <property type="entry name" value="PGLYCERATE_KINASE"/>
    <property type="match status" value="1"/>
</dbReference>
<keyword evidence="16" id="KW-1185">Reference proteome</keyword>
<feature type="binding site" evidence="11">
    <location>
        <position position="298"/>
    </location>
    <ligand>
        <name>ATP</name>
        <dbReference type="ChEBI" id="CHEBI:30616"/>
    </ligand>
</feature>
<dbReference type="GO" id="GO:0005829">
    <property type="term" value="C:cytosol"/>
    <property type="evidence" value="ECO:0007669"/>
    <property type="project" value="TreeGrafter"/>
</dbReference>
<feature type="binding site" evidence="12">
    <location>
        <position position="41"/>
    </location>
    <ligand>
        <name>(2R)-3-phosphoglycerate</name>
        <dbReference type="ChEBI" id="CHEBI:58272"/>
    </ligand>
</feature>
<dbReference type="Pfam" id="PF00162">
    <property type="entry name" value="PGK"/>
    <property type="match status" value="1"/>
</dbReference>
<feature type="binding site" evidence="12">
    <location>
        <position position="123"/>
    </location>
    <ligand>
        <name>(2R)-3-phosphoglycerate</name>
        <dbReference type="ChEBI" id="CHEBI:58272"/>
    </ligand>
</feature>
<keyword evidence="8 11" id="KW-0547">Nucleotide-binding</keyword>
<feature type="binding site" evidence="11 13">
    <location>
        <position position="207"/>
    </location>
    <ligand>
        <name>ATP</name>
        <dbReference type="ChEBI" id="CHEBI:30616"/>
    </ligand>
</feature>
<dbReference type="PANTHER" id="PTHR11406:SF23">
    <property type="entry name" value="PHOSPHOGLYCERATE KINASE 1, CHLOROPLASTIC-RELATED"/>
    <property type="match status" value="1"/>
</dbReference>
<evidence type="ECO:0000313" key="15">
    <source>
        <dbReference type="EMBL" id="AFN75153.1"/>
    </source>
</evidence>
<dbReference type="InterPro" id="IPR036043">
    <property type="entry name" value="Phosphoglycerate_kinase_sf"/>
</dbReference>
<dbReference type="GO" id="GO:0005524">
    <property type="term" value="F:ATP binding"/>
    <property type="evidence" value="ECO:0007669"/>
    <property type="project" value="UniProtKB-KW"/>
</dbReference>
<evidence type="ECO:0000256" key="1">
    <source>
        <dbReference type="ARBA" id="ARBA00000642"/>
    </source>
</evidence>
<evidence type="ECO:0000256" key="5">
    <source>
        <dbReference type="ARBA" id="ARBA00013061"/>
    </source>
</evidence>
<dbReference type="Gene3D" id="3.40.50.1260">
    <property type="entry name" value="Phosphoglycerate kinase, N-terminal domain"/>
    <property type="match status" value="2"/>
</dbReference>
<dbReference type="InterPro" id="IPR015911">
    <property type="entry name" value="Phosphoglycerate_kinase_CS"/>
</dbReference>
<dbReference type="HOGENOM" id="CLU_025427_0_2_10"/>
<evidence type="ECO:0000256" key="6">
    <source>
        <dbReference type="ARBA" id="ARBA00022490"/>
    </source>
</evidence>
<dbReference type="STRING" id="1191523.MROS_1921"/>
<accession>I7A1P3</accession>
<dbReference type="FunFam" id="3.40.50.1260:FF:000007">
    <property type="entry name" value="Phosphoglycerate kinase"/>
    <property type="match status" value="1"/>
</dbReference>
<dbReference type="GO" id="GO:0004618">
    <property type="term" value="F:phosphoglycerate kinase activity"/>
    <property type="evidence" value="ECO:0007669"/>
    <property type="project" value="UniProtKB-UniRule"/>
</dbReference>
<feature type="binding site" evidence="11">
    <location>
        <position position="41"/>
    </location>
    <ligand>
        <name>substrate</name>
    </ligand>
</feature>
<keyword evidence="7 11" id="KW-0808">Transferase</keyword>
<feature type="binding site" evidence="11">
    <location>
        <position position="156"/>
    </location>
    <ligand>
        <name>substrate</name>
    </ligand>
</feature>
<reference evidence="15 16" key="1">
    <citation type="journal article" date="2013" name="PLoS ONE">
        <title>Genomic analysis of Melioribacter roseus, facultatively anaerobic organotrophic bacterium representing a novel deep lineage within Bacteriodetes/Chlorobi group.</title>
        <authorList>
            <person name="Kadnikov V.V."/>
            <person name="Mardanov A.V."/>
            <person name="Podosokorskaya O.A."/>
            <person name="Gavrilov S.N."/>
            <person name="Kublanov I.V."/>
            <person name="Beletsky A.V."/>
            <person name="Bonch-Osmolovskaya E.A."/>
            <person name="Ravin N.V."/>
        </authorList>
    </citation>
    <scope>NUCLEOTIDE SEQUENCE [LARGE SCALE GENOMIC DNA]</scope>
    <source>
        <strain evidence="16">JCM 17771 / P3M-2</strain>
    </source>
</reference>
<keyword evidence="10 11" id="KW-0067">ATP-binding</keyword>
<feature type="binding site" evidence="12">
    <location>
        <position position="156"/>
    </location>
    <ligand>
        <name>(2R)-3-phosphoglycerate</name>
        <dbReference type="ChEBI" id="CHEBI:58272"/>
    </ligand>
</feature>
<evidence type="ECO:0000256" key="7">
    <source>
        <dbReference type="ARBA" id="ARBA00022679"/>
    </source>
</evidence>
<proteinExistence type="inferred from homology"/>
<evidence type="ECO:0000256" key="11">
    <source>
        <dbReference type="HAMAP-Rule" id="MF_00145"/>
    </source>
</evidence>
<evidence type="ECO:0000313" key="16">
    <source>
        <dbReference type="Proteomes" id="UP000009011"/>
    </source>
</evidence>
<evidence type="ECO:0000256" key="4">
    <source>
        <dbReference type="ARBA" id="ARBA00011245"/>
    </source>
</evidence>
<dbReference type="SUPFAM" id="SSF53748">
    <property type="entry name" value="Phosphoglycerate kinase"/>
    <property type="match status" value="1"/>
</dbReference>
<feature type="binding site" evidence="11">
    <location>
        <position position="123"/>
    </location>
    <ligand>
        <name>substrate</name>
    </ligand>
</feature>
<keyword evidence="6 11" id="KW-0963">Cytoplasm</keyword>
<evidence type="ECO:0000256" key="2">
    <source>
        <dbReference type="ARBA" id="ARBA00004496"/>
    </source>
</evidence>
<keyword evidence="9 11" id="KW-0418">Kinase</keyword>
<dbReference type="eggNOG" id="COG0126">
    <property type="taxonomic scope" value="Bacteria"/>
</dbReference>
<dbReference type="KEGG" id="mro:MROS_1921"/>
<evidence type="ECO:0000256" key="8">
    <source>
        <dbReference type="ARBA" id="ARBA00022741"/>
    </source>
</evidence>
<comment type="subunit">
    <text evidence="4 11">Monomer.</text>
</comment>
<evidence type="ECO:0000256" key="14">
    <source>
        <dbReference type="RuleBase" id="RU000532"/>
    </source>
</evidence>
<protein>
    <recommendedName>
        <fullName evidence="5 11">Phosphoglycerate kinase</fullName>
        <ecNumber evidence="5 11">2.7.2.3</ecNumber>
    </recommendedName>
</protein>
<dbReference type="GO" id="GO:0006096">
    <property type="term" value="P:glycolytic process"/>
    <property type="evidence" value="ECO:0007669"/>
    <property type="project" value="UniProtKB-UniRule"/>
</dbReference>
<dbReference type="GO" id="GO:0006094">
    <property type="term" value="P:gluconeogenesis"/>
    <property type="evidence" value="ECO:0007669"/>
    <property type="project" value="TreeGrafter"/>
</dbReference>
<dbReference type="FunFam" id="3.40.50.1260:FF:000002">
    <property type="entry name" value="Phosphoglycerate kinase"/>
    <property type="match status" value="1"/>
</dbReference>
<feature type="binding site" evidence="11 13">
    <location>
        <position position="329"/>
    </location>
    <ligand>
        <name>ATP</name>
        <dbReference type="ChEBI" id="CHEBI:30616"/>
    </ligand>
</feature>
<sequence length="403" mass="43455">MEDKMKKLSIDKVDLKGKRVLVRVDFNVPYDENMNITDDLRIRAALPTIKKIMSDGGKAILMSHLGRPKGNPNPKYSLKPVAARLSELLGKEVKFAPDCIGDEVKAMADSLQEGDVLLLENLRFHAEEEKNDPEFAKQLASLGDVYINDAFGSAHRAHASTEGVTKYIDVCAAGYLMQKELDYLGGAIANPERPFTAILGGSKISGKIDVIENLLPKVDNLLIGGGMAYTFYKAMGYEIGKSLLEEEKIDLAKEMLEKFKTSGKNVLLPKDNVVAPEFNNDAPAEVVDSDKIPADKMGLDIGPKTIEAFRKVILESKTIIWNGPLGVFEFDNFAKGTFAIAEALAEATAKGAKTIIGGGDSAAAIKKANLEDKVSHVSTGGGASLEFLEGKVLPGVAALNDDN</sequence>
<evidence type="ECO:0000256" key="9">
    <source>
        <dbReference type="ARBA" id="ARBA00022777"/>
    </source>
</evidence>
<feature type="binding site" evidence="11 13">
    <location>
        <begin position="358"/>
        <end position="361"/>
    </location>
    <ligand>
        <name>ATP</name>
        <dbReference type="ChEBI" id="CHEBI:30616"/>
    </ligand>
</feature>
<dbReference type="InterPro" id="IPR015824">
    <property type="entry name" value="Phosphoglycerate_kinase_N"/>
</dbReference>
<evidence type="ECO:0000256" key="12">
    <source>
        <dbReference type="PIRSR" id="PIRSR000724-1"/>
    </source>
</evidence>
<comment type="pathway">
    <text evidence="11">Carbohydrate degradation; glycolysis; pyruvate from D-glyceraldehyde 3-phosphate: step 2/5.</text>
</comment>
<evidence type="ECO:0000256" key="10">
    <source>
        <dbReference type="ARBA" id="ARBA00022840"/>
    </source>
</evidence>
<feature type="binding site" evidence="11 12">
    <location>
        <begin position="64"/>
        <end position="67"/>
    </location>
    <ligand>
        <name>substrate</name>
    </ligand>
</feature>
<dbReference type="PANTHER" id="PTHR11406">
    <property type="entry name" value="PHOSPHOGLYCERATE KINASE"/>
    <property type="match status" value="1"/>
</dbReference>
<organism evidence="15 16">
    <name type="scientific">Melioribacter roseus (strain DSM 23840 / JCM 17771 / VKM B-2668 / P3M-2)</name>
    <dbReference type="NCBI Taxonomy" id="1191523"/>
    <lineage>
        <taxon>Bacteria</taxon>
        <taxon>Pseudomonadati</taxon>
        <taxon>Ignavibacteriota</taxon>
        <taxon>Ignavibacteria</taxon>
        <taxon>Ignavibacteriales</taxon>
        <taxon>Melioribacteraceae</taxon>
        <taxon>Melioribacter</taxon>
    </lineage>
</organism>
<dbReference type="PATRIC" id="fig|1191523.3.peg.2033"/>
<dbReference type="HAMAP" id="MF_00145">
    <property type="entry name" value="Phosphoglyc_kinase"/>
    <property type="match status" value="1"/>
</dbReference>
<dbReference type="EC" id="2.7.2.3" evidence="5 11"/>
<dbReference type="EMBL" id="CP003557">
    <property type="protein sequence ID" value="AFN75153.1"/>
    <property type="molecule type" value="Genomic_DNA"/>
</dbReference>
<dbReference type="CDD" id="cd00318">
    <property type="entry name" value="Phosphoglycerate_kinase"/>
    <property type="match status" value="1"/>
</dbReference>
<comment type="similarity">
    <text evidence="3 11 14">Belongs to the phosphoglycerate kinase family.</text>
</comment>
<keyword evidence="11" id="KW-0324">Glycolysis</keyword>
<feature type="binding site" evidence="11 12">
    <location>
        <begin position="25"/>
        <end position="27"/>
    </location>
    <ligand>
        <name>substrate</name>
    </ligand>
</feature>
<evidence type="ECO:0000256" key="3">
    <source>
        <dbReference type="ARBA" id="ARBA00008982"/>
    </source>
</evidence>
<comment type="subcellular location">
    <subcellularLocation>
        <location evidence="2 11">Cytoplasm</location>
    </subcellularLocation>
</comment>
<dbReference type="PRINTS" id="PR00477">
    <property type="entry name" value="PHGLYCKINASE"/>
</dbReference>